<dbReference type="SUPFAM" id="SSF55186">
    <property type="entry name" value="ThrRS/AlaRS common domain"/>
    <property type="match status" value="1"/>
</dbReference>
<dbReference type="FunFam" id="2.40.30.130:FF:000001">
    <property type="entry name" value="Alanine--tRNA ligase"/>
    <property type="match status" value="1"/>
</dbReference>
<dbReference type="InterPro" id="IPR009000">
    <property type="entry name" value="Transl_B-barrel_sf"/>
</dbReference>
<evidence type="ECO:0000313" key="16">
    <source>
        <dbReference type="EMBL" id="MPL61400.1"/>
    </source>
</evidence>
<dbReference type="InterPro" id="IPR018162">
    <property type="entry name" value="Ala-tRNA-ligase_IIc_anticod-bd"/>
</dbReference>
<dbReference type="GO" id="GO:0005829">
    <property type="term" value="C:cytosol"/>
    <property type="evidence" value="ECO:0007669"/>
    <property type="project" value="TreeGrafter"/>
</dbReference>
<keyword evidence="14" id="KW-0175">Coiled coil</keyword>
<accession>A0A644T3E2</accession>
<dbReference type="NCBIfam" id="TIGR00344">
    <property type="entry name" value="alaS"/>
    <property type="match status" value="1"/>
</dbReference>
<evidence type="ECO:0000256" key="10">
    <source>
        <dbReference type="ARBA" id="ARBA00022840"/>
    </source>
</evidence>
<evidence type="ECO:0000256" key="1">
    <source>
        <dbReference type="ARBA" id="ARBA00001947"/>
    </source>
</evidence>
<dbReference type="SUPFAM" id="SSF101353">
    <property type="entry name" value="Putative anticodon-binding domain of alanyl-tRNA synthetase (AlaRS)"/>
    <property type="match status" value="1"/>
</dbReference>
<dbReference type="SUPFAM" id="SSF55681">
    <property type="entry name" value="Class II aaRS and biotin synthetases"/>
    <property type="match status" value="1"/>
</dbReference>
<dbReference type="FunFam" id="3.30.980.10:FF:000004">
    <property type="entry name" value="Alanine--tRNA ligase, cytoplasmic"/>
    <property type="match status" value="1"/>
</dbReference>
<dbReference type="GO" id="GO:0004813">
    <property type="term" value="F:alanine-tRNA ligase activity"/>
    <property type="evidence" value="ECO:0007669"/>
    <property type="project" value="UniProtKB-EC"/>
</dbReference>
<gene>
    <name evidence="16" type="primary">alaS_3</name>
    <name evidence="16" type="ORF">SDC9_06973</name>
</gene>
<proteinExistence type="inferred from homology"/>
<dbReference type="Pfam" id="PF02272">
    <property type="entry name" value="DHHA1"/>
    <property type="match status" value="1"/>
</dbReference>
<dbReference type="Gene3D" id="3.30.930.10">
    <property type="entry name" value="Bira Bifunctional Protein, Domain 2"/>
    <property type="match status" value="1"/>
</dbReference>
<dbReference type="GO" id="GO:0002161">
    <property type="term" value="F:aminoacyl-tRNA deacylase activity"/>
    <property type="evidence" value="ECO:0007669"/>
    <property type="project" value="TreeGrafter"/>
</dbReference>
<dbReference type="GO" id="GO:0000049">
    <property type="term" value="F:tRNA binding"/>
    <property type="evidence" value="ECO:0007669"/>
    <property type="project" value="UniProtKB-KW"/>
</dbReference>
<dbReference type="PANTHER" id="PTHR11777:SF9">
    <property type="entry name" value="ALANINE--TRNA LIGASE, CYTOPLASMIC"/>
    <property type="match status" value="1"/>
</dbReference>
<evidence type="ECO:0000256" key="11">
    <source>
        <dbReference type="ARBA" id="ARBA00022884"/>
    </source>
</evidence>
<sequence length="876" mass="96765">MAGAALFSSDELRENYLKFFEEKGHKRIASSSLIPHNDPTLLLTTAGMVQFKPYYLGVAKPENPRMTSCQKCFRTTDIESVGDASHLTMFEMLGNFSIGNYFKKEAIAWAWEYVTQRLNIPAEKLWVTVYLDDDEAIALWKEQGVPEGRIVRLGAADNFWGPAGDSGPCGPCSEIHYDFGQEMGCGQADCNPSCKCGRFCEIWNLVFVQFNQDKSGKRQNLPAPSIDTGMGLERLTILMQSRKNVYETDIFAPVIEKACQLSGRKYGIDAETDKALRIVSEHSRGITFLIADGVIPDKAGRGYVLRRLLRRAVLFGRRLGLEKPFLVDMAGAVIARMSGIYPELNKRQAYVLEMIASEEARFSETLATGLELLEEIVRQTKGGQISGQDAFKLYDTYGFPVEMTTEIAAERGLSVDLGGFEAEMEVQRTKARSSRKFSFDAAATAEAVKNMRHGEKTCFVGYELTRQKSTIMDILTEGGSVDSIEEGDEASIVLDESPFYAEMGGQVGDTGEIITGGGRFEVKNTLHLPNGVFLHQGRVISGCLKISETAAAHIDEERRRDIARNHTATHILQTALRQVLGEQVQQRGSVVTPERLRFDFSHLKPMTKDEIRRAEEFVNDKIRRNLPVYAEEMPYRHALEEGVTALFGEKYGDRVRVLRVGRPAVSAELCGGTHVSASGEISLFKIVSESSVGAGLRRIEAVTGREAEAYINLQQDSLSELSGMLEAAPEESPRKLAELKEEIDTLKKTVQNLERQMSRGEAEELLSKAEDYKGIKLLVSRMTSVNTDTLRETADFLRDKLGSGVIVLGTVSEDKPFFLCMVTPDLIEKGYHAGNIVKKLSQIAGGGGGGKPNMAQGGGRDKAKLDEALQAVKGML</sequence>
<dbReference type="FunFam" id="3.10.310.40:FF:000001">
    <property type="entry name" value="Alanine--tRNA ligase"/>
    <property type="match status" value="1"/>
</dbReference>
<evidence type="ECO:0000256" key="12">
    <source>
        <dbReference type="ARBA" id="ARBA00022917"/>
    </source>
</evidence>
<comment type="similarity">
    <text evidence="2">Belongs to the class-II aminoacyl-tRNA synthetase family.</text>
</comment>
<comment type="cofactor">
    <cofactor evidence="1">
        <name>Zn(2+)</name>
        <dbReference type="ChEBI" id="CHEBI:29105"/>
    </cofactor>
</comment>
<dbReference type="Gene3D" id="6.10.250.550">
    <property type="match status" value="1"/>
</dbReference>
<dbReference type="Gene3D" id="2.40.30.130">
    <property type="match status" value="1"/>
</dbReference>
<dbReference type="EC" id="6.1.1.7" evidence="3"/>
<dbReference type="Pfam" id="PF01411">
    <property type="entry name" value="tRNA-synt_2c"/>
    <property type="match status" value="1"/>
</dbReference>
<evidence type="ECO:0000256" key="13">
    <source>
        <dbReference type="ARBA" id="ARBA00023146"/>
    </source>
</evidence>
<evidence type="ECO:0000256" key="9">
    <source>
        <dbReference type="ARBA" id="ARBA00022833"/>
    </source>
</evidence>
<dbReference type="Gene3D" id="3.30.980.10">
    <property type="entry name" value="Threonyl-trna Synthetase, Chain A, domain 2"/>
    <property type="match status" value="1"/>
</dbReference>
<keyword evidence="10" id="KW-0067">ATP-binding</keyword>
<dbReference type="SMART" id="SM00863">
    <property type="entry name" value="tRNA_SAD"/>
    <property type="match status" value="1"/>
</dbReference>
<dbReference type="PROSITE" id="PS50860">
    <property type="entry name" value="AA_TRNA_LIGASE_II_ALA"/>
    <property type="match status" value="1"/>
</dbReference>
<dbReference type="GO" id="GO:0006419">
    <property type="term" value="P:alanyl-tRNA aminoacylation"/>
    <property type="evidence" value="ECO:0007669"/>
    <property type="project" value="InterPro"/>
</dbReference>
<keyword evidence="6 16" id="KW-0436">Ligase</keyword>
<dbReference type="Pfam" id="PF07973">
    <property type="entry name" value="tRNA_SAD"/>
    <property type="match status" value="1"/>
</dbReference>
<keyword evidence="9" id="KW-0862">Zinc</keyword>
<dbReference type="InterPro" id="IPR023033">
    <property type="entry name" value="Ala_tRNA_ligase_euk/bac"/>
</dbReference>
<dbReference type="GO" id="GO:0046872">
    <property type="term" value="F:metal ion binding"/>
    <property type="evidence" value="ECO:0007669"/>
    <property type="project" value="UniProtKB-KW"/>
</dbReference>
<dbReference type="Gene3D" id="3.10.310.40">
    <property type="match status" value="1"/>
</dbReference>
<dbReference type="AlphaFoldDB" id="A0A644T3E2"/>
<dbReference type="SUPFAM" id="SSF50447">
    <property type="entry name" value="Translation proteins"/>
    <property type="match status" value="1"/>
</dbReference>
<feature type="coiled-coil region" evidence="14">
    <location>
        <begin position="736"/>
        <end position="763"/>
    </location>
</feature>
<dbReference type="FunFam" id="3.30.930.10:FF:000004">
    <property type="entry name" value="Alanine--tRNA ligase"/>
    <property type="match status" value="1"/>
</dbReference>
<dbReference type="PRINTS" id="PR00980">
    <property type="entry name" value="TRNASYNTHALA"/>
</dbReference>
<dbReference type="InterPro" id="IPR012947">
    <property type="entry name" value="tRNA_SAD"/>
</dbReference>
<name>A0A644T3E2_9ZZZZ</name>
<keyword evidence="8" id="KW-0547">Nucleotide-binding</keyword>
<evidence type="ECO:0000256" key="5">
    <source>
        <dbReference type="ARBA" id="ARBA00022555"/>
    </source>
</evidence>
<feature type="domain" description="Alanyl-transfer RNA synthetases family profile" evidence="15">
    <location>
        <begin position="7"/>
        <end position="713"/>
    </location>
</feature>
<dbReference type="InterPro" id="IPR018164">
    <property type="entry name" value="Ala-tRNA-synth_IIc_N"/>
</dbReference>
<dbReference type="InterPro" id="IPR018163">
    <property type="entry name" value="Thr/Ala-tRNA-synth_IIc_edit"/>
</dbReference>
<keyword evidence="5" id="KW-0820">tRNA-binding</keyword>
<dbReference type="InterPro" id="IPR018165">
    <property type="entry name" value="Ala-tRNA-synth_IIc_core"/>
</dbReference>
<dbReference type="InterPro" id="IPR050058">
    <property type="entry name" value="Ala-tRNA_ligase"/>
</dbReference>
<evidence type="ECO:0000256" key="6">
    <source>
        <dbReference type="ARBA" id="ARBA00022598"/>
    </source>
</evidence>
<comment type="caution">
    <text evidence="16">The sequence shown here is derived from an EMBL/GenBank/DDBJ whole genome shotgun (WGS) entry which is preliminary data.</text>
</comment>
<dbReference type="InterPro" id="IPR003156">
    <property type="entry name" value="DHHA1_dom"/>
</dbReference>
<keyword evidence="11" id="KW-0694">RNA-binding</keyword>
<dbReference type="EMBL" id="VSSQ01000015">
    <property type="protein sequence ID" value="MPL61400.1"/>
    <property type="molecule type" value="Genomic_DNA"/>
</dbReference>
<dbReference type="GO" id="GO:0005524">
    <property type="term" value="F:ATP binding"/>
    <property type="evidence" value="ECO:0007669"/>
    <property type="project" value="UniProtKB-KW"/>
</dbReference>
<evidence type="ECO:0000256" key="7">
    <source>
        <dbReference type="ARBA" id="ARBA00022723"/>
    </source>
</evidence>
<evidence type="ECO:0000256" key="14">
    <source>
        <dbReference type="SAM" id="Coils"/>
    </source>
</evidence>
<protein>
    <recommendedName>
        <fullName evidence="4">Alanine--tRNA ligase</fullName>
        <ecNumber evidence="3">6.1.1.7</ecNumber>
    </recommendedName>
</protein>
<dbReference type="InterPro" id="IPR045864">
    <property type="entry name" value="aa-tRNA-synth_II/BPL/LPL"/>
</dbReference>
<dbReference type="Gene3D" id="3.30.54.20">
    <property type="match status" value="1"/>
</dbReference>
<evidence type="ECO:0000256" key="3">
    <source>
        <dbReference type="ARBA" id="ARBA00013168"/>
    </source>
</evidence>
<evidence type="ECO:0000256" key="8">
    <source>
        <dbReference type="ARBA" id="ARBA00022741"/>
    </source>
</evidence>
<evidence type="ECO:0000259" key="15">
    <source>
        <dbReference type="PROSITE" id="PS50860"/>
    </source>
</evidence>
<dbReference type="HAMAP" id="MF_00036_B">
    <property type="entry name" value="Ala_tRNA_synth_B"/>
    <property type="match status" value="1"/>
</dbReference>
<evidence type="ECO:0000256" key="4">
    <source>
        <dbReference type="ARBA" id="ARBA00017959"/>
    </source>
</evidence>
<dbReference type="CDD" id="cd00673">
    <property type="entry name" value="AlaRS_core"/>
    <property type="match status" value="1"/>
</dbReference>
<reference evidence="16" key="1">
    <citation type="submission" date="2019-08" db="EMBL/GenBank/DDBJ databases">
        <authorList>
            <person name="Kucharzyk K."/>
            <person name="Murdoch R.W."/>
            <person name="Higgins S."/>
            <person name="Loffler F."/>
        </authorList>
    </citation>
    <scope>NUCLEOTIDE SEQUENCE</scope>
</reference>
<organism evidence="16">
    <name type="scientific">bioreactor metagenome</name>
    <dbReference type="NCBI Taxonomy" id="1076179"/>
    <lineage>
        <taxon>unclassified sequences</taxon>
        <taxon>metagenomes</taxon>
        <taxon>ecological metagenomes</taxon>
    </lineage>
</organism>
<keyword evidence="13" id="KW-0030">Aminoacyl-tRNA synthetase</keyword>
<keyword evidence="12" id="KW-0648">Protein biosynthesis</keyword>
<dbReference type="PANTHER" id="PTHR11777">
    <property type="entry name" value="ALANYL-TRNA SYNTHETASE"/>
    <property type="match status" value="1"/>
</dbReference>
<evidence type="ECO:0000256" key="2">
    <source>
        <dbReference type="ARBA" id="ARBA00008226"/>
    </source>
</evidence>
<dbReference type="InterPro" id="IPR002318">
    <property type="entry name" value="Ala-tRNA-lgiase_IIc"/>
</dbReference>
<keyword evidence="7" id="KW-0479">Metal-binding</keyword>